<reference evidence="2" key="1">
    <citation type="submission" date="2021-01" db="EMBL/GenBank/DDBJ databases">
        <authorList>
            <person name="Corre E."/>
            <person name="Pelletier E."/>
            <person name="Niang G."/>
            <person name="Scheremetjew M."/>
            <person name="Finn R."/>
            <person name="Kale V."/>
            <person name="Holt S."/>
            <person name="Cochrane G."/>
            <person name="Meng A."/>
            <person name="Brown T."/>
            <person name="Cohen L."/>
        </authorList>
    </citation>
    <scope>NUCLEOTIDE SEQUENCE</scope>
    <source>
        <strain evidence="2">RCC1693</strain>
    </source>
</reference>
<protein>
    <submittedName>
        <fullName evidence="2">Uncharacterized protein</fullName>
    </submittedName>
</protein>
<dbReference type="AlphaFoldDB" id="A0A7S2CPH4"/>
<evidence type="ECO:0000313" key="2">
    <source>
        <dbReference type="EMBL" id="CAD9431383.1"/>
    </source>
</evidence>
<feature type="region of interest" description="Disordered" evidence="1">
    <location>
        <begin position="1"/>
        <end position="48"/>
    </location>
</feature>
<evidence type="ECO:0000256" key="1">
    <source>
        <dbReference type="SAM" id="MobiDB-lite"/>
    </source>
</evidence>
<proteinExistence type="predicted"/>
<feature type="region of interest" description="Disordered" evidence="1">
    <location>
        <begin position="111"/>
        <end position="133"/>
    </location>
</feature>
<dbReference type="EMBL" id="HBGT01023979">
    <property type="protein sequence ID" value="CAD9431383.1"/>
    <property type="molecule type" value="Transcribed_RNA"/>
</dbReference>
<feature type="compositionally biased region" description="Basic and acidic residues" evidence="1">
    <location>
        <begin position="1"/>
        <end position="12"/>
    </location>
</feature>
<accession>A0A7S2CPH4</accession>
<feature type="compositionally biased region" description="Low complexity" evidence="1">
    <location>
        <begin position="14"/>
        <end position="26"/>
    </location>
</feature>
<organism evidence="2">
    <name type="scientific">Florenciella parvula</name>
    <dbReference type="NCBI Taxonomy" id="236787"/>
    <lineage>
        <taxon>Eukaryota</taxon>
        <taxon>Sar</taxon>
        <taxon>Stramenopiles</taxon>
        <taxon>Ochrophyta</taxon>
        <taxon>Dictyochophyceae</taxon>
        <taxon>Florenciellales</taxon>
        <taxon>Florenciella</taxon>
    </lineage>
</organism>
<gene>
    <name evidence="2" type="ORF">FPAR1323_LOCUS12454</name>
</gene>
<sequence>MASMLRESRESPWAETGSGSSVSGASAEEEDFDESFASGFTQSTLSVQRAPRDYQDEVYEVKQEFSSANAAAALALETSAPADADQLPYGYVSDISGLRQSAVRVAVARNEAGLPPQWEDPNARRPNSSSSVG</sequence>
<feature type="compositionally biased region" description="Polar residues" evidence="1">
    <location>
        <begin position="38"/>
        <end position="47"/>
    </location>
</feature>
<name>A0A7S2CPH4_9STRA</name>